<dbReference type="STRING" id="139825.A0A401GT15"/>
<proteinExistence type="predicted"/>
<organism evidence="1 2">
    <name type="scientific">Sparassis crispa</name>
    <dbReference type="NCBI Taxonomy" id="139825"/>
    <lineage>
        <taxon>Eukaryota</taxon>
        <taxon>Fungi</taxon>
        <taxon>Dikarya</taxon>
        <taxon>Basidiomycota</taxon>
        <taxon>Agaricomycotina</taxon>
        <taxon>Agaricomycetes</taxon>
        <taxon>Polyporales</taxon>
        <taxon>Sparassidaceae</taxon>
        <taxon>Sparassis</taxon>
    </lineage>
</organism>
<name>A0A401GT15_9APHY</name>
<dbReference type="RefSeq" id="XP_027616222.1">
    <property type="nucleotide sequence ID" value="XM_027760421.1"/>
</dbReference>
<reference evidence="1 2" key="1">
    <citation type="journal article" date="2018" name="Sci. Rep.">
        <title>Genome sequence of the cauliflower mushroom Sparassis crispa (Hanabiratake) and its association with beneficial usage.</title>
        <authorList>
            <person name="Kiyama R."/>
            <person name="Furutani Y."/>
            <person name="Kawaguchi K."/>
            <person name="Nakanishi T."/>
        </authorList>
    </citation>
    <scope>NUCLEOTIDE SEQUENCE [LARGE SCALE GENOMIC DNA]</scope>
</reference>
<dbReference type="Proteomes" id="UP000287166">
    <property type="component" value="Unassembled WGS sequence"/>
</dbReference>
<dbReference type="InParanoid" id="A0A401GT15"/>
<dbReference type="OrthoDB" id="428177at2759"/>
<dbReference type="EMBL" id="BFAD01000007">
    <property type="protein sequence ID" value="GBE85309.1"/>
    <property type="molecule type" value="Genomic_DNA"/>
</dbReference>
<evidence type="ECO:0000313" key="2">
    <source>
        <dbReference type="Proteomes" id="UP000287166"/>
    </source>
</evidence>
<comment type="caution">
    <text evidence="1">The sequence shown here is derived from an EMBL/GenBank/DDBJ whole genome shotgun (WGS) entry which is preliminary data.</text>
</comment>
<sequence length="97" mass="10507">MSEPFDAMVLPENPTLWLCAALSVFSFQGAYAANSFAGSSLYYATGLYPDSITTLLQGTNSAGMKVLRFGLGVSLKTRKALPSLPFRTWSPTWFAMA</sequence>
<keyword evidence="2" id="KW-1185">Reference proteome</keyword>
<dbReference type="GeneID" id="38782226"/>
<evidence type="ECO:0000313" key="1">
    <source>
        <dbReference type="EMBL" id="GBE85309.1"/>
    </source>
</evidence>
<gene>
    <name evidence="1" type="ORF">SCP_0704960</name>
</gene>
<dbReference type="AlphaFoldDB" id="A0A401GT15"/>
<protein>
    <submittedName>
        <fullName evidence="1">Uncharacterized protein</fullName>
    </submittedName>
</protein>
<accession>A0A401GT15</accession>